<name>E4LA09_9FIRM</name>
<reference evidence="2 3" key="1">
    <citation type="submission" date="2010-11" db="EMBL/GenBank/DDBJ databases">
        <authorList>
            <person name="Durkin A.S."/>
            <person name="Madupu R."/>
            <person name="Torralba M."/>
            <person name="Gillis M."/>
            <person name="Methe B."/>
            <person name="Sutton G."/>
            <person name="Nelson K.E."/>
        </authorList>
    </citation>
    <scope>NUCLEOTIDE SEQUENCE [LARGE SCALE GENOMIC DNA]</scope>
    <source>
        <strain evidence="2 3">UPII 345-E</strain>
    </source>
</reference>
<evidence type="ECO:0000256" key="1">
    <source>
        <dbReference type="SAM" id="Phobius"/>
    </source>
</evidence>
<accession>E4LA09</accession>
<dbReference type="InterPro" id="IPR053773">
    <property type="entry name" value="Vpar_1526-like"/>
</dbReference>
<comment type="caution">
    <text evidence="2">The sequence shown here is derived from an EMBL/GenBank/DDBJ whole genome shotgun (WGS) entry which is preliminary data.</text>
</comment>
<gene>
    <name evidence="2" type="ORF">HMPREF9220_0522</name>
</gene>
<dbReference type="NCBIfam" id="NF045477">
    <property type="entry name" value="LPO_1073_dom"/>
    <property type="match status" value="1"/>
</dbReference>
<keyword evidence="1" id="KW-1133">Transmembrane helix</keyword>
<sequence length="443" mass="50950">MFIIPYIALLIVCVLFFIVCYFLICGHSRKKSKKACVKKRSKKSFSESGFIHGKNTHEDEKLIEKVAQDTLVIPPLKRADNKDIFDSFEKTKAFSRDELKGNLKSAEKESYKEFDNEPSPNVVGNINDTSKFETYFVRHFLNQYGAVSKTVESDTKLITHALISSLNMTDKEACDTLMHLMVQEALQNAQKTYIMMPSECIKGMVVAAFCDVARGSRTDTKTIIAYDALKSMPRMEENSFKALSLLLIFHYSGSSEITDSASIKRYAEKYVSPFINDLPDVYSGYQQLEYLHCISLQNKDIAFGEVLHNSYPLIFSYRGAMKSELKELWNFDDSILVPSLYNSYYKLPASDDSLLDEFFDKNGIYDEKIKHHIRALLHSRPVAYDRKELNHILGKISNDLKMLQEEWDTGMLRRSSLTLMGMYIAHIYIREVIGENFDISHWI</sequence>
<dbReference type="AlphaFoldDB" id="E4LA09"/>
<keyword evidence="1" id="KW-0472">Membrane</keyword>
<evidence type="ECO:0000313" key="3">
    <source>
        <dbReference type="Proteomes" id="UP000004594"/>
    </source>
</evidence>
<dbReference type="OrthoDB" id="1625043at2"/>
<dbReference type="EMBL" id="AENT01000026">
    <property type="protein sequence ID" value="EFR42361.1"/>
    <property type="molecule type" value="Genomic_DNA"/>
</dbReference>
<proteinExistence type="predicted"/>
<organism evidence="2 3">
    <name type="scientific">Dialister micraerophilus UPII 345-E</name>
    <dbReference type="NCBI Taxonomy" id="910314"/>
    <lineage>
        <taxon>Bacteria</taxon>
        <taxon>Bacillati</taxon>
        <taxon>Bacillota</taxon>
        <taxon>Negativicutes</taxon>
        <taxon>Veillonellales</taxon>
        <taxon>Veillonellaceae</taxon>
        <taxon>Dialister</taxon>
    </lineage>
</organism>
<dbReference type="RefSeq" id="WP_007555035.1">
    <property type="nucleotide sequence ID" value="NZ_AENT01000026.1"/>
</dbReference>
<keyword evidence="1" id="KW-0812">Transmembrane</keyword>
<protein>
    <submittedName>
        <fullName evidence="2">Uncharacterized protein</fullName>
    </submittedName>
</protein>
<dbReference type="eggNOG" id="ENOG5030TH2">
    <property type="taxonomic scope" value="Bacteria"/>
</dbReference>
<evidence type="ECO:0000313" key="2">
    <source>
        <dbReference type="EMBL" id="EFR42361.1"/>
    </source>
</evidence>
<feature type="transmembrane region" description="Helical" evidence="1">
    <location>
        <begin position="6"/>
        <end position="24"/>
    </location>
</feature>
<dbReference type="Proteomes" id="UP000004594">
    <property type="component" value="Unassembled WGS sequence"/>
</dbReference>